<evidence type="ECO:0000313" key="2">
    <source>
        <dbReference type="EMBL" id="KAK7865615.1"/>
    </source>
</evidence>
<reference evidence="2 3" key="1">
    <citation type="submission" date="2024-03" db="EMBL/GenBank/DDBJ databases">
        <title>The genome assembly and annotation of the cricket Gryllus longicercus Weissman &amp; Gray.</title>
        <authorList>
            <person name="Szrajer S."/>
            <person name="Gray D."/>
            <person name="Ylla G."/>
        </authorList>
    </citation>
    <scope>NUCLEOTIDE SEQUENCE [LARGE SCALE GENOMIC DNA]</scope>
    <source>
        <strain evidence="2">DAG 2021-001</strain>
        <tissue evidence="2">Whole body minus gut</tissue>
    </source>
</reference>
<comment type="caution">
    <text evidence="2">The sequence shown here is derived from an EMBL/GenBank/DDBJ whole genome shotgun (WGS) entry which is preliminary data.</text>
</comment>
<dbReference type="Proteomes" id="UP001378592">
    <property type="component" value="Unassembled WGS sequence"/>
</dbReference>
<feature type="region of interest" description="Disordered" evidence="1">
    <location>
        <begin position="1"/>
        <end position="24"/>
    </location>
</feature>
<evidence type="ECO:0000313" key="3">
    <source>
        <dbReference type="Proteomes" id="UP001378592"/>
    </source>
</evidence>
<gene>
    <name evidence="2" type="ORF">R5R35_012689</name>
</gene>
<name>A0AAN9VIP8_9ORTH</name>
<keyword evidence="3" id="KW-1185">Reference proteome</keyword>
<dbReference type="EMBL" id="JAZDUA010000171">
    <property type="protein sequence ID" value="KAK7865615.1"/>
    <property type="molecule type" value="Genomic_DNA"/>
</dbReference>
<protein>
    <submittedName>
        <fullName evidence="2">Uncharacterized protein</fullName>
    </submittedName>
</protein>
<sequence length="83" mass="9495">MPGAAQPFRRQSHPPTPRGGEVQVLWRSTGALPVTRRPQLRGNFQPGFSHAKNGETLARLKPRWEQLRLKTRWIRDFLQAPGT</sequence>
<proteinExistence type="predicted"/>
<evidence type="ECO:0000256" key="1">
    <source>
        <dbReference type="SAM" id="MobiDB-lite"/>
    </source>
</evidence>
<accession>A0AAN9VIP8</accession>
<organism evidence="2 3">
    <name type="scientific">Gryllus longicercus</name>
    <dbReference type="NCBI Taxonomy" id="2509291"/>
    <lineage>
        <taxon>Eukaryota</taxon>
        <taxon>Metazoa</taxon>
        <taxon>Ecdysozoa</taxon>
        <taxon>Arthropoda</taxon>
        <taxon>Hexapoda</taxon>
        <taxon>Insecta</taxon>
        <taxon>Pterygota</taxon>
        <taxon>Neoptera</taxon>
        <taxon>Polyneoptera</taxon>
        <taxon>Orthoptera</taxon>
        <taxon>Ensifera</taxon>
        <taxon>Gryllidea</taxon>
        <taxon>Grylloidea</taxon>
        <taxon>Gryllidae</taxon>
        <taxon>Gryllinae</taxon>
        <taxon>Gryllus</taxon>
    </lineage>
</organism>
<dbReference type="AlphaFoldDB" id="A0AAN9VIP8"/>